<dbReference type="RefSeq" id="WP_210646930.1">
    <property type="nucleotide sequence ID" value="NZ_JAGFBU010000010.1"/>
</dbReference>
<evidence type="ECO:0000313" key="2">
    <source>
        <dbReference type="Proteomes" id="UP000674217"/>
    </source>
</evidence>
<name>A0ABS5CX52_9FLAO</name>
<proteinExistence type="predicted"/>
<dbReference type="Pfam" id="PF12686">
    <property type="entry name" value="DUF3800"/>
    <property type="match status" value="1"/>
</dbReference>
<dbReference type="InterPro" id="IPR024524">
    <property type="entry name" value="DUF3800"/>
</dbReference>
<gene>
    <name evidence="1" type="ORF">J3S90_15460</name>
</gene>
<protein>
    <submittedName>
        <fullName evidence="1">DUF3800 domain-containing protein</fullName>
    </submittedName>
</protein>
<dbReference type="EMBL" id="JAGFBU010000010">
    <property type="protein sequence ID" value="MBP4143202.1"/>
    <property type="molecule type" value="Genomic_DNA"/>
</dbReference>
<comment type="caution">
    <text evidence="1">The sequence shown here is derived from an EMBL/GenBank/DDBJ whole genome shotgun (WGS) entry which is preliminary data.</text>
</comment>
<dbReference type="Proteomes" id="UP000674217">
    <property type="component" value="Unassembled WGS sequence"/>
</dbReference>
<accession>A0ABS5CX52</accession>
<keyword evidence="2" id="KW-1185">Reference proteome</keyword>
<sequence>MKHLFTIDETGSPGNISESITLKNDRKTYVAVFIKSEIRENIICDINSIISNYSSSKNPINELHFTDLLNRRKEYKSLDTETVLSIIKDVTDCFNKYSLPFFLQTVTPRTLEENGLLNKKNKSLDEIALDFLFQRIKNFIEENNLKDNFEIIIDQGLNKPGHKTEIPTLKELSKDNFMLFQSSSENPLIQVADFFAFTMNRNQMMLIKEDRTDFDILLLTLLNSVLNGNETSGSKPILIKEKEFSKDNYDKHQIEIFKEKGIYDYWKKVNK</sequence>
<evidence type="ECO:0000313" key="1">
    <source>
        <dbReference type="EMBL" id="MBP4143202.1"/>
    </source>
</evidence>
<reference evidence="1 2" key="1">
    <citation type="submission" date="2021-03" db="EMBL/GenBank/DDBJ databases">
        <title>Flavobacterium Flabelliformis Sp. Nov. And Flavobacterium Geliluteum Sp. Nov., Two Novel Multidrug Resistant Psychrophilic Species Isolated From Antarctica.</title>
        <authorList>
            <person name="Kralova S."/>
            <person name="Busse H.J."/>
            <person name="Bezdicek M."/>
            <person name="Nykrynova M."/>
            <person name="Kroupova E."/>
            <person name="Krsek D."/>
            <person name="Sedlacek I."/>
        </authorList>
    </citation>
    <scope>NUCLEOTIDE SEQUENCE [LARGE SCALE GENOMIC DNA]</scope>
    <source>
        <strain evidence="1 2">P4023</strain>
    </source>
</reference>
<organism evidence="1 2">
    <name type="scientific">Flavobacterium flabelliforme</name>
    <dbReference type="NCBI Taxonomy" id="2816119"/>
    <lineage>
        <taxon>Bacteria</taxon>
        <taxon>Pseudomonadati</taxon>
        <taxon>Bacteroidota</taxon>
        <taxon>Flavobacteriia</taxon>
        <taxon>Flavobacteriales</taxon>
        <taxon>Flavobacteriaceae</taxon>
        <taxon>Flavobacterium</taxon>
    </lineage>
</organism>